<evidence type="ECO:0000313" key="3">
    <source>
        <dbReference type="Proteomes" id="UP000245702"/>
    </source>
</evidence>
<reference evidence="2 3" key="1">
    <citation type="submission" date="2016-01" db="EMBL/GenBank/DDBJ databases">
        <authorList>
            <person name="Brown R."/>
        </authorList>
    </citation>
    <scope>NUCLEOTIDE SEQUENCE [LARGE SCALE GENOMIC DNA]</scope>
    <source>
        <strain evidence="2">Sporomusa sphaeroides DSM 2875</strain>
    </source>
</reference>
<name>A0ABP2C829_9FIRM</name>
<feature type="chain" id="PRO_5047318450" evidence="1">
    <location>
        <begin position="31"/>
        <end position="264"/>
    </location>
</feature>
<gene>
    <name evidence="2" type="ORF">SSPH_03142</name>
</gene>
<evidence type="ECO:0000313" key="2">
    <source>
        <dbReference type="EMBL" id="CVK20474.1"/>
    </source>
</evidence>
<comment type="caution">
    <text evidence="2">The sequence shown here is derived from an EMBL/GenBank/DDBJ whole genome shotgun (WGS) entry which is preliminary data.</text>
</comment>
<dbReference type="EMBL" id="FCOW01000019">
    <property type="protein sequence ID" value="CVK20474.1"/>
    <property type="molecule type" value="Genomic_DNA"/>
</dbReference>
<accession>A0ABP2C829</accession>
<proteinExistence type="predicted"/>
<keyword evidence="3" id="KW-1185">Reference proteome</keyword>
<evidence type="ECO:0000256" key="1">
    <source>
        <dbReference type="SAM" id="SignalP"/>
    </source>
</evidence>
<organism evidence="2 3">
    <name type="scientific">Sporomusa sphaeroides DSM 2875</name>
    <dbReference type="NCBI Taxonomy" id="1337886"/>
    <lineage>
        <taxon>Bacteria</taxon>
        <taxon>Bacillati</taxon>
        <taxon>Bacillota</taxon>
        <taxon>Negativicutes</taxon>
        <taxon>Selenomonadales</taxon>
        <taxon>Sporomusaceae</taxon>
        <taxon>Sporomusa</taxon>
    </lineage>
</organism>
<protein>
    <submittedName>
        <fullName evidence="2">Uncharacterized protein</fullName>
    </submittedName>
</protein>
<dbReference type="RefSeq" id="WP_143559027.1">
    <property type="nucleotide sequence ID" value="NZ_CP146991.1"/>
</dbReference>
<dbReference type="Proteomes" id="UP000245702">
    <property type="component" value="Unassembled WGS sequence"/>
</dbReference>
<sequence>MRHFFSFRRVMSAMLGVVLAVLLVVPCVQAETRTLPKDTKLHPQGWTVGDKVEFKKGTILTTNDLGEVISGTLKDDTFLQPRGWERVINDYYYVSAYAVGSFFPRFHRSFIERSYNMAIPGYGHLRYKGGTLVTFSEQGEVLRGTLAEQATVRLVAGKYGFLTLRENTVLAVYDSGAIRSGVLADDTHLRPIGWRTNLAANDSAGFVKFSAKQAIEFDENGEVAVGTLKEKVTWRSTAGEVVEFPANTVVRFNDEGALVIKTAI</sequence>
<keyword evidence="1" id="KW-0732">Signal</keyword>
<feature type="signal peptide" evidence="1">
    <location>
        <begin position="1"/>
        <end position="30"/>
    </location>
</feature>